<feature type="region of interest" description="Disordered" evidence="1">
    <location>
        <begin position="101"/>
        <end position="136"/>
    </location>
</feature>
<dbReference type="GO" id="GO:0006405">
    <property type="term" value="P:RNA export from nucleus"/>
    <property type="evidence" value="ECO:0007669"/>
    <property type="project" value="TreeGrafter"/>
</dbReference>
<gene>
    <name evidence="2" type="ORF">Cvel_5695</name>
</gene>
<dbReference type="AlphaFoldDB" id="A0A0G4H531"/>
<dbReference type="GO" id="GO:0017056">
    <property type="term" value="F:structural constituent of nuclear pore"/>
    <property type="evidence" value="ECO:0007669"/>
    <property type="project" value="TreeGrafter"/>
</dbReference>
<proteinExistence type="predicted"/>
<dbReference type="GO" id="GO:0008139">
    <property type="term" value="F:nuclear localization sequence binding"/>
    <property type="evidence" value="ECO:0007669"/>
    <property type="project" value="TreeGrafter"/>
</dbReference>
<dbReference type="GO" id="GO:0003723">
    <property type="term" value="F:RNA binding"/>
    <property type="evidence" value="ECO:0007669"/>
    <property type="project" value="TreeGrafter"/>
</dbReference>
<dbReference type="PANTHER" id="PTHR23198:SF6">
    <property type="entry name" value="NUCLEAR PORE COMPLEX PROTEIN NUP98-NUP96"/>
    <property type="match status" value="1"/>
</dbReference>
<evidence type="ECO:0000313" key="2">
    <source>
        <dbReference type="EMBL" id="CEM38673.1"/>
    </source>
</evidence>
<dbReference type="GO" id="GO:0034398">
    <property type="term" value="P:telomere tethering at nuclear periphery"/>
    <property type="evidence" value="ECO:0007669"/>
    <property type="project" value="TreeGrafter"/>
</dbReference>
<feature type="region of interest" description="Disordered" evidence="1">
    <location>
        <begin position="307"/>
        <end position="389"/>
    </location>
</feature>
<dbReference type="VEuPathDB" id="CryptoDB:Cvel_5695"/>
<feature type="compositionally biased region" description="Basic and acidic residues" evidence="1">
    <location>
        <begin position="456"/>
        <end position="465"/>
    </location>
</feature>
<dbReference type="PANTHER" id="PTHR23198">
    <property type="entry name" value="NUCLEOPORIN"/>
    <property type="match status" value="1"/>
</dbReference>
<organism evidence="2">
    <name type="scientific">Chromera velia CCMP2878</name>
    <dbReference type="NCBI Taxonomy" id="1169474"/>
    <lineage>
        <taxon>Eukaryota</taxon>
        <taxon>Sar</taxon>
        <taxon>Alveolata</taxon>
        <taxon>Colpodellida</taxon>
        <taxon>Chromeraceae</taxon>
        <taxon>Chromera</taxon>
    </lineage>
</organism>
<dbReference type="InterPro" id="IPR037665">
    <property type="entry name" value="Nucleoporin_S59-like"/>
</dbReference>
<dbReference type="GO" id="GO:0044614">
    <property type="term" value="C:nuclear pore cytoplasmic filaments"/>
    <property type="evidence" value="ECO:0007669"/>
    <property type="project" value="TreeGrafter"/>
</dbReference>
<feature type="compositionally biased region" description="Low complexity" evidence="1">
    <location>
        <begin position="236"/>
        <end position="247"/>
    </location>
</feature>
<evidence type="ECO:0000256" key="1">
    <source>
        <dbReference type="SAM" id="MobiDB-lite"/>
    </source>
</evidence>
<name>A0A0G4H531_9ALVE</name>
<accession>A0A0G4H531</accession>
<dbReference type="Gene3D" id="1.10.10.2360">
    <property type="match status" value="1"/>
</dbReference>
<dbReference type="GO" id="GO:0006606">
    <property type="term" value="P:protein import into nucleus"/>
    <property type="evidence" value="ECO:0007669"/>
    <property type="project" value="TreeGrafter"/>
</dbReference>
<feature type="region of interest" description="Disordered" evidence="1">
    <location>
        <begin position="456"/>
        <end position="490"/>
    </location>
</feature>
<protein>
    <submittedName>
        <fullName evidence="2">Uncharacterized protein</fullName>
    </submittedName>
</protein>
<dbReference type="GO" id="GO:0000973">
    <property type="term" value="P:post-transcriptional tethering of RNA polymerase II gene DNA at nuclear periphery"/>
    <property type="evidence" value="ECO:0007669"/>
    <property type="project" value="TreeGrafter"/>
</dbReference>
<feature type="region of interest" description="Disordered" evidence="1">
    <location>
        <begin position="48"/>
        <end position="67"/>
    </location>
</feature>
<feature type="compositionally biased region" description="Acidic residues" evidence="1">
    <location>
        <begin position="469"/>
        <end position="479"/>
    </location>
</feature>
<feature type="region of interest" description="Disordered" evidence="1">
    <location>
        <begin position="275"/>
        <end position="294"/>
    </location>
</feature>
<sequence>MWNQSVELSCLRAEKQRRETDLASLREEKKKIDNLLVQEQKRRESMVVQELQKRESSQAQEQQKKEKELLSLKKKIEAEVARIRTEKATVERHLLDARQKRNTDLAKEKQTRDRLLSEARQRAERDLARERSHRETMLTQERKRKAYEISILHQRLNQKDVKQNEMVQSLSRLLTERVEREKAIARHPGQTPDPEGTGRHQHICAMDPFKNRSFEEIRWEDYQNGRGGRKGGGMGPTVLLPVSPTTPGNASNPETPSPFSEALQNFWKLFTFTPPTRNANASPTTITQPPPREPLRHRVCWDTPPPLFSAAAPDDQKMGGQRAAASRESRKTSEQVQVPKTETGEGWVDIPKSLLRPSLSGLPPTREEPKEEKDVSEEEEEAKEREGYPEGLHLESISCVEEVETEFRRSVSCLCFGQERRQAQREYFLLAAAYESPLASPKIVVYRVYRSEMEKPALERQRESNDGSDTGETEQEGGEDSFPSPKRLNPESMLAIHSPLGIFLYENSEEGN</sequence>
<feature type="compositionally biased region" description="Low complexity" evidence="1">
    <location>
        <begin position="351"/>
        <end position="364"/>
    </location>
</feature>
<feature type="compositionally biased region" description="Polar residues" evidence="1">
    <location>
        <begin position="248"/>
        <end position="258"/>
    </location>
</feature>
<feature type="compositionally biased region" description="Polar residues" evidence="1">
    <location>
        <begin position="275"/>
        <end position="287"/>
    </location>
</feature>
<reference evidence="2" key="1">
    <citation type="submission" date="2014-11" db="EMBL/GenBank/DDBJ databases">
        <authorList>
            <person name="Otto D Thomas"/>
            <person name="Naeem Raeece"/>
        </authorList>
    </citation>
    <scope>NUCLEOTIDE SEQUENCE</scope>
</reference>
<feature type="region of interest" description="Disordered" evidence="1">
    <location>
        <begin position="225"/>
        <end position="258"/>
    </location>
</feature>
<dbReference type="EMBL" id="CDMZ01001875">
    <property type="protein sequence ID" value="CEM38673.1"/>
    <property type="molecule type" value="Genomic_DNA"/>
</dbReference>